<comment type="caution">
    <text evidence="1">The sequence shown here is derived from an EMBL/GenBank/DDBJ whole genome shotgun (WGS) entry which is preliminary data.</text>
</comment>
<accession>A0ABW0AKL7</accession>
<name>A0ABW0AKL7_9ACTN</name>
<gene>
    <name evidence="1" type="ORF">ACFPRH_21490</name>
</gene>
<reference evidence="2" key="1">
    <citation type="journal article" date="2019" name="Int. J. Syst. Evol. Microbiol.">
        <title>The Global Catalogue of Microorganisms (GCM) 10K type strain sequencing project: providing services to taxonomists for standard genome sequencing and annotation.</title>
        <authorList>
            <consortium name="The Broad Institute Genomics Platform"/>
            <consortium name="The Broad Institute Genome Sequencing Center for Infectious Disease"/>
            <person name="Wu L."/>
            <person name="Ma J."/>
        </authorList>
    </citation>
    <scope>NUCLEOTIDE SEQUENCE [LARGE SCALE GENOMIC DNA]</scope>
    <source>
        <strain evidence="2">PCU 266</strain>
    </source>
</reference>
<proteinExistence type="predicted"/>
<organism evidence="1 2">
    <name type="scientific">Streptomyces amakusaensis</name>
    <dbReference type="NCBI Taxonomy" id="67271"/>
    <lineage>
        <taxon>Bacteria</taxon>
        <taxon>Bacillati</taxon>
        <taxon>Actinomycetota</taxon>
        <taxon>Actinomycetes</taxon>
        <taxon>Kitasatosporales</taxon>
        <taxon>Streptomycetaceae</taxon>
        <taxon>Streptomyces</taxon>
    </lineage>
</organism>
<protein>
    <submittedName>
        <fullName evidence="1">Uncharacterized protein</fullName>
    </submittedName>
</protein>
<sequence>MGTAEERAGQRTSPPDERVSLVEAVWRYRVDGMRPAELPMIAAEALAAGLGPDSPALCELAGLPRGADPHDIRELFELAVSECGIEWPDPGPAHRHALRRAATLLLAGELSPAGLAYGDEQPEEVAETPEEKSFASLIPPCDCCLEYTVGLDRRTWEAELRAAAVALVESPPVGPGR</sequence>
<keyword evidence="2" id="KW-1185">Reference proteome</keyword>
<evidence type="ECO:0000313" key="1">
    <source>
        <dbReference type="EMBL" id="MFC5154313.1"/>
    </source>
</evidence>
<dbReference type="RefSeq" id="WP_344481013.1">
    <property type="nucleotide sequence ID" value="NZ_BAAASB010000015.1"/>
</dbReference>
<evidence type="ECO:0000313" key="2">
    <source>
        <dbReference type="Proteomes" id="UP001596160"/>
    </source>
</evidence>
<dbReference type="Proteomes" id="UP001596160">
    <property type="component" value="Unassembled WGS sequence"/>
</dbReference>
<dbReference type="EMBL" id="JBHSKP010000014">
    <property type="protein sequence ID" value="MFC5154313.1"/>
    <property type="molecule type" value="Genomic_DNA"/>
</dbReference>